<dbReference type="RefSeq" id="WP_156600727.1">
    <property type="nucleotide sequence ID" value="NZ_CACRTW010000049.1"/>
</dbReference>
<dbReference type="GO" id="GO:0030246">
    <property type="term" value="F:carbohydrate binding"/>
    <property type="evidence" value="ECO:0007669"/>
    <property type="project" value="UniProtKB-KW"/>
</dbReference>
<dbReference type="Gene3D" id="2.80.10.50">
    <property type="match status" value="2"/>
</dbReference>
<sequence>MGSRNKKGIARFEASKATGNEGRPHGGGSGTGISAPISRRGLFAALAVAAGLGILSSTQAYALAAQNFGRGQWIGNKWVNGHISGVITHPHPDRGVNDYFFGKSTNNGAWNATANGSQKLIAEFACVVECDWSDELYDHIVFRPFYYCASLNPNGRPLWFGSEDGDDNRSYVFLNDNPVGTFQGNLINSGWSTGWLANGFYEGPGCDTFVRRQAKPHDEKVKARMDIWNVWVNGVPANKNPNDIKGQRFAPNNDMAINVEKIYLENDMSLMGGIFKIIPVCAPEMRLDLCQGVKDSNNNAIASYENGRQVVIWTDYEGVNQNWMMKPNKYDGMGTFTFCVANMLGHGLDRGLDNRGHTAPTMDRGHAEIWRNPESANLTNSWWVHHEPSVTNETDHKCWFFTSDADGQRLDLWSTGKGANPQVYSAACPGRWGQQAGAQWMLEEACCHGSVALSQDLMKAGETVEIQGWHNRIGDDTQMILPLGYIRDSVNESSLPVYPIFRLYMTDVEAEVTDDPDAVIMASCGVVTWDSKQLECPSHRHIGWPHGGHSIHNLEMRLEGSKFPGSIHYAARPQAGGEWIEGSDGVRILESSSSPIAQVKIWLEGEVSKHYDLCYRAFVGGLGWMGPYYSNSGTAEGAPAAGANITSGDESAQTGWFEFRTPSGLCLDVYDGGNKGNVNGQNVELWTTNSTIAQQFLVQETASGTTYIANTYGWLIDVYSNHNVQIWQSNDGLGPRWMIEETEGGVLVRSQWTGGLMTYASDTKGANVSCEAERADHAGQVWSMVGVPARSEGLTGKIAGLNVHLIRKPENGRVVREFSGDEDFVVDESWGSGYIYAAAMLGIRTVPFTDVTVWTDRYKGTVVSKPSKVESVCVEYYADGIDAKHLVYRDSNVHSGDAYAPAEAALEAAGRKPCNLDAHFGEDSASGFTGWFKDAALVDPATSLSIPDKGALKLYGRNRCTLRIEYAEGSVELDAGTVFRKSPSDKAEVVDGALGLVDFTGRVEKHRLDSIDLPAIGDDGVAHASFYRGESVTLAGSADVFTKLEDGTWRRLVFKGYMSDKAGGGSPLTTIKMERDTTVYAVWAFAESDGVATAKK</sequence>
<name>A0A6N3E2M9_9ACTN</name>
<organism evidence="2">
    <name type="scientific">Collinsella aerofaciens</name>
    <dbReference type="NCBI Taxonomy" id="74426"/>
    <lineage>
        <taxon>Bacteria</taxon>
        <taxon>Bacillati</taxon>
        <taxon>Actinomycetota</taxon>
        <taxon>Coriobacteriia</taxon>
        <taxon>Coriobacteriales</taxon>
        <taxon>Coriobacteriaceae</taxon>
        <taxon>Collinsella</taxon>
    </lineage>
</organism>
<gene>
    <name evidence="2" type="ORF">CALFYP39_02091</name>
</gene>
<reference evidence="2" key="1">
    <citation type="submission" date="2019-11" db="EMBL/GenBank/DDBJ databases">
        <authorList>
            <person name="Feng L."/>
        </authorList>
    </citation>
    <scope>NUCLEOTIDE SEQUENCE</scope>
    <source>
        <strain evidence="2">CaerofaciensLFYP39</strain>
    </source>
</reference>
<dbReference type="SUPFAM" id="SSF50370">
    <property type="entry name" value="Ricin B-like lectins"/>
    <property type="match status" value="1"/>
</dbReference>
<keyword evidence="1" id="KW-0472">Membrane</keyword>
<evidence type="ECO:0000256" key="1">
    <source>
        <dbReference type="SAM" id="Phobius"/>
    </source>
</evidence>
<keyword evidence="1" id="KW-1133">Transmembrane helix</keyword>
<dbReference type="EMBL" id="CACRTW010000049">
    <property type="protein sequence ID" value="VYU34882.1"/>
    <property type="molecule type" value="Genomic_DNA"/>
</dbReference>
<keyword evidence="2" id="KW-0430">Lectin</keyword>
<dbReference type="AlphaFoldDB" id="A0A6N3E2M9"/>
<dbReference type="InterPro" id="IPR035992">
    <property type="entry name" value="Ricin_B-like_lectins"/>
</dbReference>
<keyword evidence="1" id="KW-0812">Transmembrane</keyword>
<protein>
    <submittedName>
        <fullName evidence="2">Ricin-type beta-trefoil lectin domain protein</fullName>
    </submittedName>
</protein>
<proteinExistence type="predicted"/>
<feature type="transmembrane region" description="Helical" evidence="1">
    <location>
        <begin position="42"/>
        <end position="64"/>
    </location>
</feature>
<accession>A0A6N3E2M9</accession>
<dbReference type="CDD" id="cd00161">
    <property type="entry name" value="beta-trefoil_Ricin-like"/>
    <property type="match status" value="1"/>
</dbReference>
<evidence type="ECO:0000313" key="2">
    <source>
        <dbReference type="EMBL" id="VYU34882.1"/>
    </source>
</evidence>